<comment type="caution">
    <text evidence="2">The sequence shown here is derived from an EMBL/GenBank/DDBJ whole genome shotgun (WGS) entry which is preliminary data.</text>
</comment>
<accession>A0AAD6XKL1</accession>
<sequence>MYIAHRSIDRLPAATSSFATVGFSSATNLLPLQSASTPTSYTIHAKAHGTLVVLDNTSTPTIFELAAPSSPPVSATVEPVIIVRGGWPYSWGVTTALVVLFFLFAGSQIYIDIRPS</sequence>
<keyword evidence="3" id="KW-1185">Reference proteome</keyword>
<protein>
    <submittedName>
        <fullName evidence="2">Uncharacterized protein</fullName>
    </submittedName>
</protein>
<organism evidence="2 3">
    <name type="scientific">Mycena belliarum</name>
    <dbReference type="NCBI Taxonomy" id="1033014"/>
    <lineage>
        <taxon>Eukaryota</taxon>
        <taxon>Fungi</taxon>
        <taxon>Dikarya</taxon>
        <taxon>Basidiomycota</taxon>
        <taxon>Agaricomycotina</taxon>
        <taxon>Agaricomycetes</taxon>
        <taxon>Agaricomycetidae</taxon>
        <taxon>Agaricales</taxon>
        <taxon>Marasmiineae</taxon>
        <taxon>Mycenaceae</taxon>
        <taxon>Mycena</taxon>
    </lineage>
</organism>
<proteinExistence type="predicted"/>
<keyword evidence="1" id="KW-1133">Transmembrane helix</keyword>
<evidence type="ECO:0000313" key="2">
    <source>
        <dbReference type="EMBL" id="KAJ7081159.1"/>
    </source>
</evidence>
<dbReference type="Proteomes" id="UP001222325">
    <property type="component" value="Unassembled WGS sequence"/>
</dbReference>
<evidence type="ECO:0000313" key="3">
    <source>
        <dbReference type="Proteomes" id="UP001222325"/>
    </source>
</evidence>
<keyword evidence="1" id="KW-0812">Transmembrane</keyword>
<dbReference type="AlphaFoldDB" id="A0AAD6XKL1"/>
<evidence type="ECO:0000256" key="1">
    <source>
        <dbReference type="SAM" id="Phobius"/>
    </source>
</evidence>
<keyword evidence="1" id="KW-0472">Membrane</keyword>
<reference evidence="2" key="1">
    <citation type="submission" date="2023-03" db="EMBL/GenBank/DDBJ databases">
        <title>Massive genome expansion in bonnet fungi (Mycena s.s.) driven by repeated elements and novel gene families across ecological guilds.</title>
        <authorList>
            <consortium name="Lawrence Berkeley National Laboratory"/>
            <person name="Harder C.B."/>
            <person name="Miyauchi S."/>
            <person name="Viragh M."/>
            <person name="Kuo A."/>
            <person name="Thoen E."/>
            <person name="Andreopoulos B."/>
            <person name="Lu D."/>
            <person name="Skrede I."/>
            <person name="Drula E."/>
            <person name="Henrissat B."/>
            <person name="Morin E."/>
            <person name="Kohler A."/>
            <person name="Barry K."/>
            <person name="LaButti K."/>
            <person name="Morin E."/>
            <person name="Salamov A."/>
            <person name="Lipzen A."/>
            <person name="Mereny Z."/>
            <person name="Hegedus B."/>
            <person name="Baldrian P."/>
            <person name="Stursova M."/>
            <person name="Weitz H."/>
            <person name="Taylor A."/>
            <person name="Grigoriev I.V."/>
            <person name="Nagy L.G."/>
            <person name="Martin F."/>
            <person name="Kauserud H."/>
        </authorList>
    </citation>
    <scope>NUCLEOTIDE SEQUENCE</scope>
    <source>
        <strain evidence="2">CBHHK173m</strain>
    </source>
</reference>
<dbReference type="EMBL" id="JARJCN010000051">
    <property type="protein sequence ID" value="KAJ7081159.1"/>
    <property type="molecule type" value="Genomic_DNA"/>
</dbReference>
<gene>
    <name evidence="2" type="ORF">B0H15DRAFT_1024935</name>
</gene>
<feature type="transmembrane region" description="Helical" evidence="1">
    <location>
        <begin position="89"/>
        <end position="111"/>
    </location>
</feature>
<name>A0AAD6XKL1_9AGAR</name>